<protein>
    <submittedName>
        <fullName evidence="8">Ferredoxin subunit of nitrite reductase or a ring-hydroxylating dioxygenase</fullName>
    </submittedName>
</protein>
<dbReference type="InterPro" id="IPR017941">
    <property type="entry name" value="Rieske_2Fe-2S"/>
</dbReference>
<keyword evidence="3" id="KW-0408">Iron</keyword>
<dbReference type="STRING" id="1075417.SAMN05421823_101530"/>
<gene>
    <name evidence="8" type="ORF">SAMN05421823_101530</name>
</gene>
<dbReference type="SUPFAM" id="SSF50022">
    <property type="entry name" value="ISP domain"/>
    <property type="match status" value="1"/>
</dbReference>
<dbReference type="PANTHER" id="PTHR21496">
    <property type="entry name" value="FERREDOXIN-RELATED"/>
    <property type="match status" value="1"/>
</dbReference>
<dbReference type="RefSeq" id="WP_089678627.1">
    <property type="nucleotide sequence ID" value="NZ_FNFO01000001.1"/>
</dbReference>
<keyword evidence="9" id="KW-1185">Reference proteome</keyword>
<name>A0A1G8Y055_9BACT</name>
<dbReference type="GO" id="GO:0046872">
    <property type="term" value="F:metal ion binding"/>
    <property type="evidence" value="ECO:0007669"/>
    <property type="project" value="UniProtKB-KW"/>
</dbReference>
<feature type="domain" description="Rieske" evidence="7">
    <location>
        <begin position="3"/>
        <end position="104"/>
    </location>
</feature>
<keyword evidence="2" id="KW-0479">Metal-binding</keyword>
<dbReference type="EMBL" id="FNFO01000001">
    <property type="protein sequence ID" value="SDJ96163.1"/>
    <property type="molecule type" value="Genomic_DNA"/>
</dbReference>
<keyword evidence="8" id="KW-0560">Oxidoreductase</keyword>
<evidence type="ECO:0000259" key="7">
    <source>
        <dbReference type="PROSITE" id="PS51296"/>
    </source>
</evidence>
<evidence type="ECO:0000256" key="5">
    <source>
        <dbReference type="ARBA" id="ARBA00034078"/>
    </source>
</evidence>
<dbReference type="GO" id="GO:0051213">
    <property type="term" value="F:dioxygenase activity"/>
    <property type="evidence" value="ECO:0007669"/>
    <property type="project" value="UniProtKB-KW"/>
</dbReference>
<dbReference type="PANTHER" id="PTHR21496:SF0">
    <property type="entry name" value="RIESKE DOMAIN-CONTAINING PROTEIN"/>
    <property type="match status" value="1"/>
</dbReference>
<dbReference type="OrthoDB" id="593800at2"/>
<keyword evidence="1" id="KW-0001">2Fe-2S</keyword>
<reference evidence="8 9" key="1">
    <citation type="submission" date="2016-10" db="EMBL/GenBank/DDBJ databases">
        <authorList>
            <person name="de Groot N.N."/>
        </authorList>
    </citation>
    <scope>NUCLEOTIDE SEQUENCE [LARGE SCALE GENOMIC DNA]</scope>
    <source>
        <strain evidence="8 9">DSM 25186</strain>
    </source>
</reference>
<accession>A0A1G8Y055</accession>
<evidence type="ECO:0000313" key="8">
    <source>
        <dbReference type="EMBL" id="SDJ96163.1"/>
    </source>
</evidence>
<evidence type="ECO:0000256" key="1">
    <source>
        <dbReference type="ARBA" id="ARBA00022714"/>
    </source>
</evidence>
<dbReference type="Gene3D" id="2.102.10.10">
    <property type="entry name" value="Rieske [2Fe-2S] iron-sulphur domain"/>
    <property type="match status" value="1"/>
</dbReference>
<evidence type="ECO:0000313" key="9">
    <source>
        <dbReference type="Proteomes" id="UP000198510"/>
    </source>
</evidence>
<dbReference type="Pfam" id="PF00355">
    <property type="entry name" value="Rieske"/>
    <property type="match status" value="1"/>
</dbReference>
<dbReference type="GO" id="GO:0051537">
    <property type="term" value="F:2 iron, 2 sulfur cluster binding"/>
    <property type="evidence" value="ECO:0007669"/>
    <property type="project" value="UniProtKB-KW"/>
</dbReference>
<dbReference type="InterPro" id="IPR036922">
    <property type="entry name" value="Rieske_2Fe-2S_sf"/>
</dbReference>
<keyword evidence="4" id="KW-0411">Iron-sulfur</keyword>
<organism evidence="8 9">
    <name type="scientific">Catalinimonas alkaloidigena</name>
    <dbReference type="NCBI Taxonomy" id="1075417"/>
    <lineage>
        <taxon>Bacteria</taxon>
        <taxon>Pseudomonadati</taxon>
        <taxon>Bacteroidota</taxon>
        <taxon>Cytophagia</taxon>
        <taxon>Cytophagales</taxon>
        <taxon>Catalimonadaceae</taxon>
        <taxon>Catalinimonas</taxon>
    </lineage>
</organism>
<dbReference type="Proteomes" id="UP000198510">
    <property type="component" value="Unassembled WGS sequence"/>
</dbReference>
<evidence type="ECO:0000256" key="4">
    <source>
        <dbReference type="ARBA" id="ARBA00023014"/>
    </source>
</evidence>
<evidence type="ECO:0000256" key="3">
    <source>
        <dbReference type="ARBA" id="ARBA00023004"/>
    </source>
</evidence>
<proteinExistence type="inferred from homology"/>
<comment type="cofactor">
    <cofactor evidence="5">
        <name>[2Fe-2S] cluster</name>
        <dbReference type="ChEBI" id="CHEBI:190135"/>
    </cofactor>
</comment>
<dbReference type="AlphaFoldDB" id="A0A1G8Y055"/>
<keyword evidence="8" id="KW-0223">Dioxygenase</keyword>
<comment type="similarity">
    <text evidence="6">Belongs to the bacterial ring-hydroxylating dioxygenase ferredoxin component family.</text>
</comment>
<sequence length="108" mass="12304">MKWYRIFASHEEAETILPINTLRRLNAAGRKVCLAHTADGFYAVDDACPHQRASLSEGHLNGYNEVICPLHGYRYDLKSGQECRQKSDDAVTHRLEWRDDGLYLGLPS</sequence>
<evidence type="ECO:0000256" key="6">
    <source>
        <dbReference type="ARBA" id="ARBA00038001"/>
    </source>
</evidence>
<dbReference type="PROSITE" id="PS51296">
    <property type="entry name" value="RIESKE"/>
    <property type="match status" value="1"/>
</dbReference>
<evidence type="ECO:0000256" key="2">
    <source>
        <dbReference type="ARBA" id="ARBA00022723"/>
    </source>
</evidence>